<dbReference type="Proteomes" id="UP000092993">
    <property type="component" value="Unassembled WGS sequence"/>
</dbReference>
<organism evidence="1 2">
    <name type="scientific">Grifola frondosa</name>
    <name type="common">Maitake</name>
    <name type="synonym">Polyporus frondosus</name>
    <dbReference type="NCBI Taxonomy" id="5627"/>
    <lineage>
        <taxon>Eukaryota</taxon>
        <taxon>Fungi</taxon>
        <taxon>Dikarya</taxon>
        <taxon>Basidiomycota</taxon>
        <taxon>Agaricomycotina</taxon>
        <taxon>Agaricomycetes</taxon>
        <taxon>Polyporales</taxon>
        <taxon>Grifolaceae</taxon>
        <taxon>Grifola</taxon>
    </lineage>
</organism>
<name>A0A1C7M3L3_GRIFR</name>
<comment type="caution">
    <text evidence="1">The sequence shown here is derived from an EMBL/GenBank/DDBJ whole genome shotgun (WGS) entry which is preliminary data.</text>
</comment>
<accession>A0A1C7M3L3</accession>
<reference evidence="1 2" key="1">
    <citation type="submission" date="2016-03" db="EMBL/GenBank/DDBJ databases">
        <title>Whole genome sequencing of Grifola frondosa 9006-11.</title>
        <authorList>
            <person name="Min B."/>
            <person name="Park H."/>
            <person name="Kim J.-G."/>
            <person name="Cho H."/>
            <person name="Oh Y.-L."/>
            <person name="Kong W.-S."/>
            <person name="Choi I.-G."/>
        </authorList>
    </citation>
    <scope>NUCLEOTIDE SEQUENCE [LARGE SCALE GENOMIC DNA]</scope>
    <source>
        <strain evidence="1 2">9006-11</strain>
    </source>
</reference>
<keyword evidence="2" id="KW-1185">Reference proteome</keyword>
<sequence>MNRHLPVTQLRGPLEDVNHTMQCQYLPSANILLPVRIALQIPEIWDANSSITASRTLKHRRSDRLNLSFSARFHPGVLTRGYHPQQ</sequence>
<gene>
    <name evidence="1" type="ORF">A0H81_08803</name>
</gene>
<evidence type="ECO:0000313" key="2">
    <source>
        <dbReference type="Proteomes" id="UP000092993"/>
    </source>
</evidence>
<dbReference type="AlphaFoldDB" id="A0A1C7M3L3"/>
<proteinExistence type="predicted"/>
<protein>
    <submittedName>
        <fullName evidence="1">Uncharacterized protein</fullName>
    </submittedName>
</protein>
<evidence type="ECO:0000313" key="1">
    <source>
        <dbReference type="EMBL" id="OBZ71097.1"/>
    </source>
</evidence>
<dbReference type="EMBL" id="LUGG01000011">
    <property type="protein sequence ID" value="OBZ71097.1"/>
    <property type="molecule type" value="Genomic_DNA"/>
</dbReference>